<name>A0AAV1UJ10_9STRA</name>
<feature type="region of interest" description="Disordered" evidence="1">
    <location>
        <begin position="14"/>
        <end position="213"/>
    </location>
</feature>
<feature type="compositionally biased region" description="Polar residues" evidence="1">
    <location>
        <begin position="28"/>
        <end position="50"/>
    </location>
</feature>
<accession>A0AAV1UJ10</accession>
<dbReference type="EMBL" id="CAKLBY020000195">
    <property type="protein sequence ID" value="CAK7933682.1"/>
    <property type="molecule type" value="Genomic_DNA"/>
</dbReference>
<feature type="compositionally biased region" description="Basic and acidic residues" evidence="1">
    <location>
        <begin position="149"/>
        <end position="166"/>
    </location>
</feature>
<evidence type="ECO:0000313" key="2">
    <source>
        <dbReference type="EMBL" id="CAK7933682.1"/>
    </source>
</evidence>
<dbReference type="Proteomes" id="UP001162060">
    <property type="component" value="Unassembled WGS sequence"/>
</dbReference>
<feature type="compositionally biased region" description="Acidic residues" evidence="1">
    <location>
        <begin position="83"/>
        <end position="95"/>
    </location>
</feature>
<organism evidence="2 3">
    <name type="scientific">Peronospora matthiolae</name>
    <dbReference type="NCBI Taxonomy" id="2874970"/>
    <lineage>
        <taxon>Eukaryota</taxon>
        <taxon>Sar</taxon>
        <taxon>Stramenopiles</taxon>
        <taxon>Oomycota</taxon>
        <taxon>Peronosporomycetes</taxon>
        <taxon>Peronosporales</taxon>
        <taxon>Peronosporaceae</taxon>
        <taxon>Peronospora</taxon>
    </lineage>
</organism>
<reference evidence="2" key="1">
    <citation type="submission" date="2024-01" db="EMBL/GenBank/DDBJ databases">
        <authorList>
            <person name="Webb A."/>
        </authorList>
    </citation>
    <scope>NUCLEOTIDE SEQUENCE</scope>
    <source>
        <strain evidence="2">Pm1</strain>
    </source>
</reference>
<evidence type="ECO:0000313" key="3">
    <source>
        <dbReference type="Proteomes" id="UP001162060"/>
    </source>
</evidence>
<proteinExistence type="predicted"/>
<dbReference type="AlphaFoldDB" id="A0AAV1UJ10"/>
<evidence type="ECO:0000256" key="1">
    <source>
        <dbReference type="SAM" id="MobiDB-lite"/>
    </source>
</evidence>
<protein>
    <submittedName>
        <fullName evidence="2">Uncharacterized protein</fullName>
    </submittedName>
</protein>
<comment type="caution">
    <text evidence="2">The sequence shown here is derived from an EMBL/GenBank/DDBJ whole genome shotgun (WGS) entry which is preliminary data.</text>
</comment>
<gene>
    <name evidence="2" type="ORF">PM001_LOCUS18832</name>
</gene>
<feature type="compositionally biased region" description="Polar residues" evidence="1">
    <location>
        <begin position="178"/>
        <end position="191"/>
    </location>
</feature>
<sequence length="213" mass="22079">MAARRLALQEAAEELAQAAVSPPARGQLSGTQAAISLPEVTSPSIATQAEQGEKFAHMQPDPPATGQVKAVASQERAGGQEIIGEDSEDQTEETNTDPAASEEIKVPHSQSAGALNPTVGLTDGAGTHSLLKSSEKARKRARGWTRIGSEYDRSSADDSQEERERIISTIDRGIGSAAQGSGACTSTSNKSPDGRSGVNGSTCASPGHHTGYW</sequence>